<keyword evidence="3" id="KW-1185">Reference proteome</keyword>
<evidence type="ECO:0000313" key="3">
    <source>
        <dbReference type="Proteomes" id="UP000299290"/>
    </source>
</evidence>
<dbReference type="Proteomes" id="UP000299290">
    <property type="component" value="Unassembled WGS sequence"/>
</dbReference>
<dbReference type="AlphaFoldDB" id="A0A4D4KSD7"/>
<dbReference type="Pfam" id="PF12957">
    <property type="entry name" value="DUF3846"/>
    <property type="match status" value="1"/>
</dbReference>
<evidence type="ECO:0000313" key="2">
    <source>
        <dbReference type="EMBL" id="GDY49377.1"/>
    </source>
</evidence>
<organism evidence="2 3">
    <name type="scientific">Streptomyces antimycoticus</name>
    <dbReference type="NCBI Taxonomy" id="68175"/>
    <lineage>
        <taxon>Bacteria</taxon>
        <taxon>Bacillati</taxon>
        <taxon>Actinomycetota</taxon>
        <taxon>Actinomycetes</taxon>
        <taxon>Kitasatosporales</taxon>
        <taxon>Streptomycetaceae</taxon>
        <taxon>Streptomyces</taxon>
        <taxon>Streptomyces violaceusniger group</taxon>
    </lineage>
</organism>
<dbReference type="RefSeq" id="WP_137970690.1">
    <property type="nucleotide sequence ID" value="NZ_BJHV01000003.1"/>
</dbReference>
<dbReference type="InterPro" id="IPR024559">
    <property type="entry name" value="DUF3846"/>
</dbReference>
<name>A0A4D4KSD7_9ACTN</name>
<gene>
    <name evidence="2" type="ORF">SANT12839_102590</name>
</gene>
<comment type="caution">
    <text evidence="2">The sequence shown here is derived from an EMBL/GenBank/DDBJ whole genome shotgun (WGS) entry which is preliminary data.</text>
</comment>
<dbReference type="EMBL" id="BJHV01000003">
    <property type="protein sequence ID" value="GDY49377.1"/>
    <property type="molecule type" value="Genomic_DNA"/>
</dbReference>
<reference evidence="2 3" key="1">
    <citation type="journal article" date="2020" name="Int. J. Syst. Evol. Microbiol.">
        <title>Reclassification of Streptomyces castelarensis and Streptomyces sporoclivatus as later heterotypic synonyms of Streptomyces antimycoticus.</title>
        <authorList>
            <person name="Komaki H."/>
            <person name="Tamura T."/>
        </authorList>
    </citation>
    <scope>NUCLEOTIDE SEQUENCE [LARGE SCALE GENOMIC DNA]</scope>
    <source>
        <strain evidence="2 3">NBRC 12839</strain>
    </source>
</reference>
<protein>
    <recommendedName>
        <fullName evidence="1">DUF3846 domain-containing protein</fullName>
    </recommendedName>
</protein>
<feature type="domain" description="DUF3846" evidence="1">
    <location>
        <begin position="8"/>
        <end position="106"/>
    </location>
</feature>
<proteinExistence type="predicted"/>
<sequence length="116" mass="12740">MTSTPGALLITPEVDIVPISLPATPEEQLTVMYSLLRCHFVDVVRLTDQMDMWLDDGGAYTQPVNKLATVLAMRFGRTSQPYYGPVMLAGRDAKGDTVPLSRDKLTALLTSIEDLL</sequence>
<evidence type="ECO:0000259" key="1">
    <source>
        <dbReference type="Pfam" id="PF12957"/>
    </source>
</evidence>
<accession>A0A4D4KSD7</accession>